<proteinExistence type="predicted"/>
<sequence>NDRSANDMELLEERISRYEDEAGQISNTTTLIDRDSCLRKNRENEASKIISKIEDSMNLDLCFVLDCTGSMGCHIEAAKEHILKVASYVKSNNSNVEFWVGFCGYHDHSDGSD</sequence>
<protein>
    <submittedName>
        <fullName evidence="1">14208_t:CDS:1</fullName>
    </submittedName>
</protein>
<comment type="caution">
    <text evidence="1">The sequence shown here is derived from an EMBL/GenBank/DDBJ whole genome shotgun (WGS) entry which is preliminary data.</text>
</comment>
<evidence type="ECO:0000313" key="2">
    <source>
        <dbReference type="Proteomes" id="UP000789920"/>
    </source>
</evidence>
<keyword evidence="2" id="KW-1185">Reference proteome</keyword>
<feature type="non-terminal residue" evidence="1">
    <location>
        <position position="1"/>
    </location>
</feature>
<dbReference type="Proteomes" id="UP000789920">
    <property type="component" value="Unassembled WGS sequence"/>
</dbReference>
<name>A0ACA9SGS1_9GLOM</name>
<feature type="non-terminal residue" evidence="1">
    <location>
        <position position="113"/>
    </location>
</feature>
<evidence type="ECO:0000313" key="1">
    <source>
        <dbReference type="EMBL" id="CAG8838067.1"/>
    </source>
</evidence>
<accession>A0ACA9SGS1</accession>
<gene>
    <name evidence="1" type="ORF">RPERSI_LOCUS30535</name>
</gene>
<reference evidence="1" key="1">
    <citation type="submission" date="2021-06" db="EMBL/GenBank/DDBJ databases">
        <authorList>
            <person name="Kallberg Y."/>
            <person name="Tangrot J."/>
            <person name="Rosling A."/>
        </authorList>
    </citation>
    <scope>NUCLEOTIDE SEQUENCE</scope>
    <source>
        <strain evidence="1">MA461A</strain>
    </source>
</reference>
<organism evidence="1 2">
    <name type="scientific">Racocetra persica</name>
    <dbReference type="NCBI Taxonomy" id="160502"/>
    <lineage>
        <taxon>Eukaryota</taxon>
        <taxon>Fungi</taxon>
        <taxon>Fungi incertae sedis</taxon>
        <taxon>Mucoromycota</taxon>
        <taxon>Glomeromycotina</taxon>
        <taxon>Glomeromycetes</taxon>
        <taxon>Diversisporales</taxon>
        <taxon>Gigasporaceae</taxon>
        <taxon>Racocetra</taxon>
    </lineage>
</organism>
<dbReference type="EMBL" id="CAJVQC010119420">
    <property type="protein sequence ID" value="CAG8838067.1"/>
    <property type="molecule type" value="Genomic_DNA"/>
</dbReference>